<dbReference type="STRING" id="290397.Adeh_3918"/>
<dbReference type="InterPro" id="IPR037523">
    <property type="entry name" value="VOC_core"/>
</dbReference>
<dbReference type="PANTHER" id="PTHR34109:SF1">
    <property type="entry name" value="VOC DOMAIN-CONTAINING PROTEIN"/>
    <property type="match status" value="1"/>
</dbReference>
<proteinExistence type="predicted"/>
<dbReference type="RefSeq" id="WP_011422964.1">
    <property type="nucleotide sequence ID" value="NC_007760.1"/>
</dbReference>
<dbReference type="Gene3D" id="3.30.720.110">
    <property type="match status" value="1"/>
</dbReference>
<sequence>MATTKPMPQGPRTLTPSLVLRDCAKAIEFYKKALGAQELRRMPSPDGKQIWHAELRIGDSVFYLNDEMPGMGAAAPSPEHPAPTTFWIQADDCDAAHRRATQAGARSTMEPADMFWGDRCAGITDPFGYAWSFATHVKDMTDEEMQRAGAEFARQWEQQHQGM</sequence>
<keyword evidence="2" id="KW-0223">Dioxygenase</keyword>
<gene>
    <name evidence="2" type="ordered locus">Adeh_3918</name>
</gene>
<dbReference type="KEGG" id="ade:Adeh_3918"/>
<dbReference type="Gene3D" id="3.30.720.120">
    <property type="match status" value="1"/>
</dbReference>
<dbReference type="Proteomes" id="UP000001935">
    <property type="component" value="Chromosome"/>
</dbReference>
<dbReference type="GO" id="GO:0051213">
    <property type="term" value="F:dioxygenase activity"/>
    <property type="evidence" value="ECO:0007669"/>
    <property type="project" value="UniProtKB-KW"/>
</dbReference>
<dbReference type="PROSITE" id="PS51819">
    <property type="entry name" value="VOC"/>
    <property type="match status" value="1"/>
</dbReference>
<evidence type="ECO:0000313" key="3">
    <source>
        <dbReference type="Proteomes" id="UP000001935"/>
    </source>
</evidence>
<dbReference type="Pfam" id="PF00903">
    <property type="entry name" value="Glyoxalase"/>
    <property type="match status" value="1"/>
</dbReference>
<name>Q2IGH7_ANADE</name>
<feature type="domain" description="VOC" evidence="1">
    <location>
        <begin position="10"/>
        <end position="136"/>
    </location>
</feature>
<dbReference type="OrthoDB" id="9795306at2"/>
<dbReference type="PANTHER" id="PTHR34109">
    <property type="entry name" value="BNAUNNG04460D PROTEIN-RELATED"/>
    <property type="match status" value="1"/>
</dbReference>
<reference evidence="2" key="1">
    <citation type="submission" date="2006-01" db="EMBL/GenBank/DDBJ databases">
        <title>Complete sequence of Anaeromyxobacter dehalogenans 2CP-C.</title>
        <authorList>
            <consortium name="US DOE Joint Genome Institute"/>
            <person name="Copeland A."/>
            <person name="Lucas S."/>
            <person name="Lapidus A."/>
            <person name="Barry K."/>
            <person name="Detter J.C."/>
            <person name="Glavina T."/>
            <person name="Hammon N."/>
            <person name="Israni S."/>
            <person name="Pitluck S."/>
            <person name="Brettin T."/>
            <person name="Bruce D."/>
            <person name="Han C."/>
            <person name="Tapia R."/>
            <person name="Gilna P."/>
            <person name="Kiss H."/>
            <person name="Schmutz J."/>
            <person name="Larimer F."/>
            <person name="Land M."/>
            <person name="Kyrpides N."/>
            <person name="Anderson I."/>
            <person name="Sanford R.A."/>
            <person name="Ritalahti K.M."/>
            <person name="Thomas H.S."/>
            <person name="Kirby J.R."/>
            <person name="Zhulin I.B."/>
            <person name="Loeffler F.E."/>
            <person name="Richardson P."/>
        </authorList>
    </citation>
    <scope>NUCLEOTIDE SEQUENCE</scope>
    <source>
        <strain evidence="2">2CP-C</strain>
    </source>
</reference>
<evidence type="ECO:0000313" key="2">
    <source>
        <dbReference type="EMBL" id="ABC83682.1"/>
    </source>
</evidence>
<dbReference type="SUPFAM" id="SSF54593">
    <property type="entry name" value="Glyoxalase/Bleomycin resistance protein/Dihydroxybiphenyl dioxygenase"/>
    <property type="match status" value="1"/>
</dbReference>
<dbReference type="eggNOG" id="COG2764">
    <property type="taxonomic scope" value="Bacteria"/>
</dbReference>
<keyword evidence="2" id="KW-0560">Oxidoreductase</keyword>
<dbReference type="AlphaFoldDB" id="Q2IGH7"/>
<dbReference type="InterPro" id="IPR029068">
    <property type="entry name" value="Glyas_Bleomycin-R_OHBP_Dase"/>
</dbReference>
<dbReference type="CDD" id="cd07246">
    <property type="entry name" value="VOC_like"/>
    <property type="match status" value="1"/>
</dbReference>
<dbReference type="InterPro" id="IPR004360">
    <property type="entry name" value="Glyas_Fos-R_dOase_dom"/>
</dbReference>
<evidence type="ECO:0000259" key="1">
    <source>
        <dbReference type="PROSITE" id="PS51819"/>
    </source>
</evidence>
<dbReference type="HOGENOM" id="CLU_046006_11_2_7"/>
<organism evidence="2 3">
    <name type="scientific">Anaeromyxobacter dehalogenans (strain 2CP-C)</name>
    <dbReference type="NCBI Taxonomy" id="290397"/>
    <lineage>
        <taxon>Bacteria</taxon>
        <taxon>Pseudomonadati</taxon>
        <taxon>Myxococcota</taxon>
        <taxon>Myxococcia</taxon>
        <taxon>Myxococcales</taxon>
        <taxon>Cystobacterineae</taxon>
        <taxon>Anaeromyxobacteraceae</taxon>
        <taxon>Anaeromyxobacter</taxon>
    </lineage>
</organism>
<dbReference type="EMBL" id="CP000251">
    <property type="protein sequence ID" value="ABC83682.1"/>
    <property type="molecule type" value="Genomic_DNA"/>
</dbReference>
<protein>
    <submittedName>
        <fullName evidence="2">Glyoxalase/bleomycin resistance protein/dioxygenase</fullName>
    </submittedName>
</protein>
<accession>Q2IGH7</accession>